<name>A0AAN6SX83_9PEZI</name>
<sequence length="102" mass="11563">MSLPKFQFQPASTVFGCRAKKHSPATLPIPIASSLPPDRPPWRGSRTGDKGWKRREARRRDGGVGMNESTHVWISFCRQFSSIQFPHVSRLYHSNPPPHTVN</sequence>
<dbReference type="Proteomes" id="UP001305647">
    <property type="component" value="Unassembled WGS sequence"/>
</dbReference>
<evidence type="ECO:0000313" key="2">
    <source>
        <dbReference type="EMBL" id="KAK4097210.1"/>
    </source>
</evidence>
<keyword evidence="3" id="KW-1185">Reference proteome</keyword>
<dbReference type="PROSITE" id="PS51257">
    <property type="entry name" value="PROKAR_LIPOPROTEIN"/>
    <property type="match status" value="1"/>
</dbReference>
<gene>
    <name evidence="2" type="ORF">N658DRAFT_527203</name>
</gene>
<accession>A0AAN6SX83</accession>
<dbReference type="EMBL" id="MU863681">
    <property type="protein sequence ID" value="KAK4097210.1"/>
    <property type="molecule type" value="Genomic_DNA"/>
</dbReference>
<reference evidence="2" key="1">
    <citation type="journal article" date="2023" name="Mol. Phylogenet. Evol.">
        <title>Genome-scale phylogeny and comparative genomics of the fungal order Sordariales.</title>
        <authorList>
            <person name="Hensen N."/>
            <person name="Bonometti L."/>
            <person name="Westerberg I."/>
            <person name="Brannstrom I.O."/>
            <person name="Guillou S."/>
            <person name="Cros-Aarteil S."/>
            <person name="Calhoun S."/>
            <person name="Haridas S."/>
            <person name="Kuo A."/>
            <person name="Mondo S."/>
            <person name="Pangilinan J."/>
            <person name="Riley R."/>
            <person name="LaButti K."/>
            <person name="Andreopoulos B."/>
            <person name="Lipzen A."/>
            <person name="Chen C."/>
            <person name="Yan M."/>
            <person name="Daum C."/>
            <person name="Ng V."/>
            <person name="Clum A."/>
            <person name="Steindorff A."/>
            <person name="Ohm R.A."/>
            <person name="Martin F."/>
            <person name="Silar P."/>
            <person name="Natvig D.O."/>
            <person name="Lalanne C."/>
            <person name="Gautier V."/>
            <person name="Ament-Velasquez S.L."/>
            <person name="Kruys A."/>
            <person name="Hutchinson M.I."/>
            <person name="Powell A.J."/>
            <person name="Barry K."/>
            <person name="Miller A.N."/>
            <person name="Grigoriev I.V."/>
            <person name="Debuchy R."/>
            <person name="Gladieux P."/>
            <person name="Hiltunen Thoren M."/>
            <person name="Johannesson H."/>
        </authorList>
    </citation>
    <scope>NUCLEOTIDE SEQUENCE</scope>
    <source>
        <strain evidence="2">CBS 757.83</strain>
    </source>
</reference>
<dbReference type="AlphaFoldDB" id="A0AAN6SX83"/>
<proteinExistence type="predicted"/>
<comment type="caution">
    <text evidence="2">The sequence shown here is derived from an EMBL/GenBank/DDBJ whole genome shotgun (WGS) entry which is preliminary data.</text>
</comment>
<feature type="region of interest" description="Disordered" evidence="1">
    <location>
        <begin position="27"/>
        <end position="65"/>
    </location>
</feature>
<evidence type="ECO:0000256" key="1">
    <source>
        <dbReference type="SAM" id="MobiDB-lite"/>
    </source>
</evidence>
<evidence type="ECO:0000313" key="3">
    <source>
        <dbReference type="Proteomes" id="UP001305647"/>
    </source>
</evidence>
<organism evidence="2 3">
    <name type="scientific">Parathielavia hyrcaniae</name>
    <dbReference type="NCBI Taxonomy" id="113614"/>
    <lineage>
        <taxon>Eukaryota</taxon>
        <taxon>Fungi</taxon>
        <taxon>Dikarya</taxon>
        <taxon>Ascomycota</taxon>
        <taxon>Pezizomycotina</taxon>
        <taxon>Sordariomycetes</taxon>
        <taxon>Sordariomycetidae</taxon>
        <taxon>Sordariales</taxon>
        <taxon>Chaetomiaceae</taxon>
        <taxon>Parathielavia</taxon>
    </lineage>
</organism>
<protein>
    <submittedName>
        <fullName evidence="2">Uncharacterized protein</fullName>
    </submittedName>
</protein>
<reference evidence="2" key="2">
    <citation type="submission" date="2023-05" db="EMBL/GenBank/DDBJ databases">
        <authorList>
            <consortium name="Lawrence Berkeley National Laboratory"/>
            <person name="Steindorff A."/>
            <person name="Hensen N."/>
            <person name="Bonometti L."/>
            <person name="Westerberg I."/>
            <person name="Brannstrom I.O."/>
            <person name="Guillou S."/>
            <person name="Cros-Aarteil S."/>
            <person name="Calhoun S."/>
            <person name="Haridas S."/>
            <person name="Kuo A."/>
            <person name="Mondo S."/>
            <person name="Pangilinan J."/>
            <person name="Riley R."/>
            <person name="Labutti K."/>
            <person name="Andreopoulos B."/>
            <person name="Lipzen A."/>
            <person name="Chen C."/>
            <person name="Yanf M."/>
            <person name="Daum C."/>
            <person name="Ng V."/>
            <person name="Clum A."/>
            <person name="Ohm R."/>
            <person name="Martin F."/>
            <person name="Silar P."/>
            <person name="Natvig D."/>
            <person name="Lalanne C."/>
            <person name="Gautier V."/>
            <person name="Ament-Velasquez S.L."/>
            <person name="Kruys A."/>
            <person name="Hutchinson M.I."/>
            <person name="Powell A.J."/>
            <person name="Barry K."/>
            <person name="Miller A.N."/>
            <person name="Grigoriev I.V."/>
            <person name="Debuchy R."/>
            <person name="Gladieux P."/>
            <person name="Thoren M.H."/>
            <person name="Johannesson H."/>
        </authorList>
    </citation>
    <scope>NUCLEOTIDE SEQUENCE</scope>
    <source>
        <strain evidence="2">CBS 757.83</strain>
    </source>
</reference>